<dbReference type="EC" id="1.1.1.79" evidence="6"/>
<evidence type="ECO:0000259" key="10">
    <source>
        <dbReference type="Pfam" id="PF00389"/>
    </source>
</evidence>
<dbReference type="InterPro" id="IPR006140">
    <property type="entry name" value="D-isomer_DH_NAD-bd"/>
</dbReference>
<evidence type="ECO:0000256" key="3">
    <source>
        <dbReference type="ARBA" id="ARBA00052239"/>
    </source>
</evidence>
<dbReference type="SUPFAM" id="SSF52283">
    <property type="entry name" value="Formate/glycerate dehydrogenase catalytic domain-like"/>
    <property type="match status" value="1"/>
</dbReference>
<evidence type="ECO:0000256" key="5">
    <source>
        <dbReference type="ARBA" id="ARBA00061278"/>
    </source>
</evidence>
<dbReference type="EMBL" id="QOUX01000047">
    <property type="protein sequence ID" value="RXI96152.1"/>
    <property type="molecule type" value="Genomic_DNA"/>
</dbReference>
<evidence type="ECO:0000256" key="4">
    <source>
        <dbReference type="ARBA" id="ARBA00052769"/>
    </source>
</evidence>
<evidence type="ECO:0000256" key="7">
    <source>
        <dbReference type="ARBA" id="ARBA00066674"/>
    </source>
</evidence>
<dbReference type="RefSeq" id="WP_129080133.1">
    <property type="nucleotide sequence ID" value="NZ_QOUX01000047.1"/>
</dbReference>
<organism evidence="12 13">
    <name type="scientific">Anaerobacillus alkaliphilus</name>
    <dbReference type="NCBI Taxonomy" id="1548597"/>
    <lineage>
        <taxon>Bacteria</taxon>
        <taxon>Bacillati</taxon>
        <taxon>Bacillota</taxon>
        <taxon>Bacilli</taxon>
        <taxon>Bacillales</taxon>
        <taxon>Bacillaceae</taxon>
        <taxon>Anaerobacillus</taxon>
    </lineage>
</organism>
<dbReference type="CDD" id="cd05301">
    <property type="entry name" value="GDH"/>
    <property type="match status" value="1"/>
</dbReference>
<evidence type="ECO:0000256" key="2">
    <source>
        <dbReference type="ARBA" id="ARBA00051801"/>
    </source>
</evidence>
<keyword evidence="1 9" id="KW-0560">Oxidoreductase</keyword>
<dbReference type="PROSITE" id="PS00065">
    <property type="entry name" value="D_2_HYDROXYACID_DH_1"/>
    <property type="match status" value="1"/>
</dbReference>
<name>A0A4Q0VMX9_9BACI</name>
<dbReference type="Gene3D" id="3.40.50.720">
    <property type="entry name" value="NAD(P)-binding Rossmann-like Domain"/>
    <property type="match status" value="2"/>
</dbReference>
<dbReference type="GO" id="GO:0051287">
    <property type="term" value="F:NAD binding"/>
    <property type="evidence" value="ECO:0007669"/>
    <property type="project" value="InterPro"/>
</dbReference>
<dbReference type="Pfam" id="PF00389">
    <property type="entry name" value="2-Hacid_dh"/>
    <property type="match status" value="1"/>
</dbReference>
<evidence type="ECO:0000313" key="13">
    <source>
        <dbReference type="Proteomes" id="UP000290649"/>
    </source>
</evidence>
<feature type="domain" description="D-isomer specific 2-hydroxyacid dehydrogenase NAD-binding" evidence="11">
    <location>
        <begin position="109"/>
        <end position="288"/>
    </location>
</feature>
<keyword evidence="13" id="KW-1185">Reference proteome</keyword>
<dbReference type="InterPro" id="IPR029752">
    <property type="entry name" value="D-isomer_DH_CS1"/>
</dbReference>
<gene>
    <name evidence="12" type="ORF">DS745_20630</name>
</gene>
<comment type="catalytic activity">
    <reaction evidence="2">
        <text>(R)-glycerate + NAD(+) = 3-hydroxypyruvate + NADH + H(+)</text>
        <dbReference type="Rhea" id="RHEA:17905"/>
        <dbReference type="ChEBI" id="CHEBI:15378"/>
        <dbReference type="ChEBI" id="CHEBI:16659"/>
        <dbReference type="ChEBI" id="CHEBI:17180"/>
        <dbReference type="ChEBI" id="CHEBI:57540"/>
        <dbReference type="ChEBI" id="CHEBI:57945"/>
        <dbReference type="EC" id="1.1.1.81"/>
    </reaction>
</comment>
<comment type="catalytic activity">
    <reaction evidence="4">
        <text>glycolate + NADP(+) = glyoxylate + NADPH + H(+)</text>
        <dbReference type="Rhea" id="RHEA:10992"/>
        <dbReference type="ChEBI" id="CHEBI:15378"/>
        <dbReference type="ChEBI" id="CHEBI:29805"/>
        <dbReference type="ChEBI" id="CHEBI:36655"/>
        <dbReference type="ChEBI" id="CHEBI:57783"/>
        <dbReference type="ChEBI" id="CHEBI:58349"/>
        <dbReference type="EC" id="1.1.1.79"/>
    </reaction>
</comment>
<comment type="caution">
    <text evidence="12">The sequence shown here is derived from an EMBL/GenBank/DDBJ whole genome shotgun (WGS) entry which is preliminary data.</text>
</comment>
<dbReference type="Proteomes" id="UP000290649">
    <property type="component" value="Unassembled WGS sequence"/>
</dbReference>
<sequence length="330" mass="36643">MNKQKVFTVQALPSDVKEYLKKHVILNEWDQQGPLTREQLFNEVADVHGLITSGTPINEELLQSAPNLRVVSTVSVGYNHFDIEAMKKHRVLGTHTPFVLDDTVADLVIALMLSTARRIPELDALTKSGEWKKGTAGAMFGVDVHHKKLGIIGMGRIGEVIAKRAKFGFDMEVSYYNRNRNLEAEERLDVHAKELDQLLSESDFVVLMVPLTSETRNLIGEREFQLMKKSAIFINGSRGQTVDEESLIQALQTGEILAAGLDVYQEEPTNPNNPLLKMPNVVTLPHIGSATSETRHAMAMLAARNLVAALNGDDECFVVKELEDLSSTLE</sequence>
<evidence type="ECO:0000259" key="11">
    <source>
        <dbReference type="Pfam" id="PF02826"/>
    </source>
</evidence>
<evidence type="ECO:0000256" key="1">
    <source>
        <dbReference type="ARBA" id="ARBA00023002"/>
    </source>
</evidence>
<dbReference type="AlphaFoldDB" id="A0A4Q0VMX9"/>
<feature type="domain" description="D-isomer specific 2-hydroxyacid dehydrogenase catalytic" evidence="10">
    <location>
        <begin position="10"/>
        <end position="316"/>
    </location>
</feature>
<dbReference type="InterPro" id="IPR006139">
    <property type="entry name" value="D-isomer_2_OHA_DH_cat_dom"/>
</dbReference>
<dbReference type="GO" id="GO:0016618">
    <property type="term" value="F:hydroxypyruvate reductase [NAD(P)H] activity"/>
    <property type="evidence" value="ECO:0007669"/>
    <property type="project" value="UniProtKB-EC"/>
</dbReference>
<evidence type="ECO:0000256" key="6">
    <source>
        <dbReference type="ARBA" id="ARBA00066661"/>
    </source>
</evidence>
<dbReference type="FunFam" id="3.40.50.720:FF:000026">
    <property type="entry name" value="Glyoxylate/hydroxypyruvate reductase B"/>
    <property type="match status" value="1"/>
</dbReference>
<dbReference type="EC" id="1.1.1.81" evidence="7"/>
<comment type="similarity">
    <text evidence="5">Belongs to the D-isomer specific 2-hydroxyacid dehydrogenase family. GhrB subfamily.</text>
</comment>
<evidence type="ECO:0000256" key="9">
    <source>
        <dbReference type="RuleBase" id="RU003719"/>
    </source>
</evidence>
<comment type="catalytic activity">
    <reaction evidence="3">
        <text>(R)-glycerate + NADP(+) = 3-hydroxypyruvate + NADPH + H(+)</text>
        <dbReference type="Rhea" id="RHEA:18657"/>
        <dbReference type="ChEBI" id="CHEBI:15378"/>
        <dbReference type="ChEBI" id="CHEBI:16659"/>
        <dbReference type="ChEBI" id="CHEBI:17180"/>
        <dbReference type="ChEBI" id="CHEBI:57783"/>
        <dbReference type="ChEBI" id="CHEBI:58349"/>
        <dbReference type="EC" id="1.1.1.81"/>
    </reaction>
</comment>
<dbReference type="InterPro" id="IPR050223">
    <property type="entry name" value="D-isomer_2-hydroxyacid_DH"/>
</dbReference>
<dbReference type="PANTHER" id="PTHR10996">
    <property type="entry name" value="2-HYDROXYACID DEHYDROGENASE-RELATED"/>
    <property type="match status" value="1"/>
</dbReference>
<proteinExistence type="inferred from homology"/>
<reference evidence="12 13" key="1">
    <citation type="journal article" date="2019" name="Int. J. Syst. Evol. Microbiol.">
        <title>Anaerobacillus alkaliphilus sp. nov., a novel alkaliphilic and moderately halophilic bacterium.</title>
        <authorList>
            <person name="Borsodi A.K."/>
            <person name="Aszalos J.M."/>
            <person name="Bihari P."/>
            <person name="Nagy I."/>
            <person name="Schumann P."/>
            <person name="Sproer C."/>
            <person name="Kovacs A.L."/>
            <person name="Boka K."/>
            <person name="Dobosy P."/>
            <person name="Ovari M."/>
            <person name="Szili-Kovacs T."/>
            <person name="Toth E."/>
        </authorList>
    </citation>
    <scope>NUCLEOTIDE SEQUENCE [LARGE SCALE GENOMIC DNA]</scope>
    <source>
        <strain evidence="12 13">B16-10</strain>
    </source>
</reference>
<protein>
    <recommendedName>
        <fullName evidence="8">Glyoxylate/hydroxypyruvate reductase B</fullName>
        <ecNumber evidence="6">1.1.1.79</ecNumber>
        <ecNumber evidence="7">1.1.1.81</ecNumber>
    </recommendedName>
</protein>
<dbReference type="Pfam" id="PF02826">
    <property type="entry name" value="2-Hacid_dh_C"/>
    <property type="match status" value="1"/>
</dbReference>
<dbReference type="GO" id="GO:0030267">
    <property type="term" value="F:glyoxylate reductase (NADPH) activity"/>
    <property type="evidence" value="ECO:0007669"/>
    <property type="project" value="UniProtKB-EC"/>
</dbReference>
<evidence type="ECO:0000256" key="8">
    <source>
        <dbReference type="ARBA" id="ARBA00073362"/>
    </source>
</evidence>
<dbReference type="PANTHER" id="PTHR10996:SF283">
    <property type="entry name" value="GLYOXYLATE_HYDROXYPYRUVATE REDUCTASE B"/>
    <property type="match status" value="1"/>
</dbReference>
<accession>A0A4Q0VMX9</accession>
<evidence type="ECO:0000313" key="12">
    <source>
        <dbReference type="EMBL" id="RXI96152.1"/>
    </source>
</evidence>
<dbReference type="OrthoDB" id="9805416at2"/>
<dbReference type="GO" id="GO:0005829">
    <property type="term" value="C:cytosol"/>
    <property type="evidence" value="ECO:0007669"/>
    <property type="project" value="TreeGrafter"/>
</dbReference>
<dbReference type="InterPro" id="IPR036291">
    <property type="entry name" value="NAD(P)-bd_dom_sf"/>
</dbReference>
<dbReference type="SUPFAM" id="SSF51735">
    <property type="entry name" value="NAD(P)-binding Rossmann-fold domains"/>
    <property type="match status" value="1"/>
</dbReference>